<dbReference type="InterPro" id="IPR031997">
    <property type="entry name" value="T4-gp15_tss"/>
</dbReference>
<organism evidence="1 2">
    <name type="scientific">Pseudomonas phage pf16</name>
    <dbReference type="NCBI Taxonomy" id="1815630"/>
    <lineage>
        <taxon>Viruses</taxon>
        <taxon>Duplodnaviria</taxon>
        <taxon>Heunggongvirae</taxon>
        <taxon>Uroviricota</taxon>
        <taxon>Caudoviricetes</taxon>
        <taxon>Chakrabartyvirus</taxon>
        <taxon>Chakrabartyvirus pf16</taxon>
    </lineage>
</organism>
<gene>
    <name evidence="1" type="ORF">pf16_116</name>
</gene>
<dbReference type="Proteomes" id="UP000225821">
    <property type="component" value="Segment"/>
</dbReference>
<dbReference type="Gene3D" id="3.30.2000.40">
    <property type="entry name" value="Myoviridae tail sheath stabiliser"/>
    <property type="match status" value="1"/>
</dbReference>
<evidence type="ECO:0008006" key="3">
    <source>
        <dbReference type="Google" id="ProtNLM"/>
    </source>
</evidence>
<protein>
    <recommendedName>
        <fullName evidence="3">Tail sheath stabilizer and completion protein</fullName>
    </recommendedName>
</protein>
<reference evidence="1 2" key="1">
    <citation type="submission" date="2016-03" db="EMBL/GenBank/DDBJ databases">
        <title>Characterisation of pf16 and phiPMW: Two novel phages infecting Pseudomonas putida PpG1.</title>
        <authorList>
            <person name="Magill D.J."/>
            <person name="Krylov V.N."/>
            <person name="Shaburova O.V."/>
            <person name="Allen C.C.R."/>
            <person name="McGrath J.W."/>
            <person name="Quinn J.P."/>
            <person name="Kulakov L.A."/>
        </authorList>
    </citation>
    <scope>NUCLEOTIDE SEQUENCE [LARGE SCALE GENOMIC DNA]</scope>
</reference>
<dbReference type="EMBL" id="KU873925">
    <property type="protein sequence ID" value="AND75039.1"/>
    <property type="molecule type" value="Genomic_DNA"/>
</dbReference>
<keyword evidence="2" id="KW-1185">Reference proteome</keyword>
<dbReference type="Pfam" id="PF16724">
    <property type="entry name" value="T4-gp15_tss"/>
    <property type="match status" value="1"/>
</dbReference>
<evidence type="ECO:0000313" key="1">
    <source>
        <dbReference type="EMBL" id="AND75039.1"/>
    </source>
</evidence>
<name>A0A1S5R3R0_9CAUD</name>
<evidence type="ECO:0000313" key="2">
    <source>
        <dbReference type="Proteomes" id="UP000225821"/>
    </source>
</evidence>
<accession>A0A1S5R3R0</accession>
<sequence>MKLFNPFQYHKTITLLTGVFGAVFNEIMLERDDGTKILVPIAYATKQKYDVRNEQNPEPNKLKYKTQLPRMSFKLNSWRRDTERSLGRLNMLVEQGVDRTTVQGLASQKNRVPFIFGYELNVKAKNIQDMLQIVEQILVMFNPSLNVKVKDNPDLNEESAINIKLLDSQMQDIFEGSFEDEQILETTFNFELEGWLYMPTADSKIITKVIVNVFDLSTNQLLETYVEVP</sequence>
<dbReference type="OrthoDB" id="5632at10239"/>
<dbReference type="InterPro" id="IPR038553">
    <property type="entry name" value="T4-gp15_tss_sf"/>
</dbReference>
<proteinExistence type="predicted"/>